<comment type="caution">
    <text evidence="3">The sequence shown here is derived from an EMBL/GenBank/DDBJ whole genome shotgun (WGS) entry which is preliminary data.</text>
</comment>
<feature type="compositionally biased region" description="Basic and acidic residues" evidence="1">
    <location>
        <begin position="645"/>
        <end position="656"/>
    </location>
</feature>
<dbReference type="AlphaFoldDB" id="A0AAD8VV38"/>
<feature type="region of interest" description="Disordered" evidence="1">
    <location>
        <begin position="200"/>
        <end position="239"/>
    </location>
</feature>
<dbReference type="Pfam" id="PF07727">
    <property type="entry name" value="RVT_2"/>
    <property type="match status" value="1"/>
</dbReference>
<evidence type="ECO:0000313" key="4">
    <source>
        <dbReference type="Proteomes" id="UP001231189"/>
    </source>
</evidence>
<accession>A0AAD8VV38</accession>
<keyword evidence="4" id="KW-1185">Reference proteome</keyword>
<dbReference type="SUPFAM" id="SSF56672">
    <property type="entry name" value="DNA/RNA polymerases"/>
    <property type="match status" value="1"/>
</dbReference>
<dbReference type="InterPro" id="IPR043502">
    <property type="entry name" value="DNA/RNA_pol_sf"/>
</dbReference>
<evidence type="ECO:0000259" key="2">
    <source>
        <dbReference type="Pfam" id="PF07727"/>
    </source>
</evidence>
<feature type="region of interest" description="Disordered" evidence="1">
    <location>
        <begin position="600"/>
        <end position="663"/>
    </location>
</feature>
<organism evidence="3 4">
    <name type="scientific">Lolium multiflorum</name>
    <name type="common">Italian ryegrass</name>
    <name type="synonym">Lolium perenne subsp. multiflorum</name>
    <dbReference type="NCBI Taxonomy" id="4521"/>
    <lineage>
        <taxon>Eukaryota</taxon>
        <taxon>Viridiplantae</taxon>
        <taxon>Streptophyta</taxon>
        <taxon>Embryophyta</taxon>
        <taxon>Tracheophyta</taxon>
        <taxon>Spermatophyta</taxon>
        <taxon>Magnoliopsida</taxon>
        <taxon>Liliopsida</taxon>
        <taxon>Poales</taxon>
        <taxon>Poaceae</taxon>
        <taxon>BOP clade</taxon>
        <taxon>Pooideae</taxon>
        <taxon>Poodae</taxon>
        <taxon>Poeae</taxon>
        <taxon>Poeae Chloroplast Group 2 (Poeae type)</taxon>
        <taxon>Loliodinae</taxon>
        <taxon>Loliinae</taxon>
        <taxon>Lolium</taxon>
    </lineage>
</organism>
<name>A0AAD8VV38_LOLMU</name>
<dbReference type="InterPro" id="IPR013103">
    <property type="entry name" value="RVT_2"/>
</dbReference>
<feature type="domain" description="Reverse transcriptase Ty1/copia-type" evidence="2">
    <location>
        <begin position="11"/>
        <end position="144"/>
    </location>
</feature>
<protein>
    <recommendedName>
        <fullName evidence="2">Reverse transcriptase Ty1/copia-type domain-containing protein</fullName>
    </recommendedName>
</protein>
<dbReference type="EMBL" id="JAUUTY010000006">
    <property type="protein sequence ID" value="KAK1618951.1"/>
    <property type="molecule type" value="Genomic_DNA"/>
</dbReference>
<proteinExistence type="predicted"/>
<dbReference type="Proteomes" id="UP001231189">
    <property type="component" value="Unassembled WGS sequence"/>
</dbReference>
<evidence type="ECO:0000313" key="3">
    <source>
        <dbReference type="EMBL" id="KAK1618951.1"/>
    </source>
</evidence>
<sequence>MHEELNNFKRNKVWTLVEKPKGCRNVIGTKWIFKNKQDEFGNVVRNKARLVAQGFSQVEGIDFGETYAPVARLESIRILLAYASHHNFKLQQMDVKNAFLNGPLHEEVYVKQPPGFEDLNFPNHVYKLDKALYGLKQAPRAWFEMSMMGEMKFFLGFEIKQLREGTFINQAKYLQDMLKRFKMTEMKGVATPMVTKCHLALDPNGGASRGGRRRPRHERSSDEFAPNAPRKSVTARRKHKEVRENYKAMDLISYAAIRMKNWYEDLARDEEIEGRRFWCMEQEYIYKDVYEPMKKVRPMQAINVDDLDKDNHFGDAIWVTGRMGLKDLMKIQCDYSPELIKQFFATVAFKNDDDYTMEWMTGSTHCTANLRRFASVLGLPAEGGIRFHGPQKTDKMVLYHLYDSTGKVGTTTGLLPIYSQVLRFLRATIAPSGGNNDALRGALVDLLHLSLKCARDSDEEEDYSLDVMHYIFNEIHDVVVSRTTMPYAPYIQLLINNVVAMDEDLSQYPKETHSLKKAYKKKSVPRAAPATDSFMGDARASGFAPARHADVPTMKQHAKKLTWFQRHILCMNIEIHKENYAASRERSEIQHSQALILHKLSGEQGPPPQPPVHPGYSGWHSSQVPWADLEDCIQRANYTRSSPPSRHEDEEERNRNEDEEDSE</sequence>
<gene>
    <name evidence="3" type="ORF">QYE76_024468</name>
</gene>
<reference evidence="3" key="1">
    <citation type="submission" date="2023-07" db="EMBL/GenBank/DDBJ databases">
        <title>A chromosome-level genome assembly of Lolium multiflorum.</title>
        <authorList>
            <person name="Chen Y."/>
            <person name="Copetti D."/>
            <person name="Kolliker R."/>
            <person name="Studer B."/>
        </authorList>
    </citation>
    <scope>NUCLEOTIDE SEQUENCE</scope>
    <source>
        <strain evidence="3">02402/16</strain>
        <tissue evidence="3">Leaf</tissue>
    </source>
</reference>
<evidence type="ECO:0000256" key="1">
    <source>
        <dbReference type="SAM" id="MobiDB-lite"/>
    </source>
</evidence>